<organism evidence="3 4">
    <name type="scientific">Saccharopolyspora thermophila</name>
    <dbReference type="NCBI Taxonomy" id="89367"/>
    <lineage>
        <taxon>Bacteria</taxon>
        <taxon>Bacillati</taxon>
        <taxon>Actinomycetota</taxon>
        <taxon>Actinomycetes</taxon>
        <taxon>Pseudonocardiales</taxon>
        <taxon>Pseudonocardiaceae</taxon>
        <taxon>Saccharopolyspora</taxon>
    </lineage>
</organism>
<dbReference type="Proteomes" id="UP001500220">
    <property type="component" value="Unassembled WGS sequence"/>
</dbReference>
<reference evidence="3 4" key="1">
    <citation type="journal article" date="2019" name="Int. J. Syst. Evol. Microbiol.">
        <title>The Global Catalogue of Microorganisms (GCM) 10K type strain sequencing project: providing services to taxonomists for standard genome sequencing and annotation.</title>
        <authorList>
            <consortium name="The Broad Institute Genomics Platform"/>
            <consortium name="The Broad Institute Genome Sequencing Center for Infectious Disease"/>
            <person name="Wu L."/>
            <person name="Ma J."/>
        </authorList>
    </citation>
    <scope>NUCLEOTIDE SEQUENCE [LARGE SCALE GENOMIC DNA]</scope>
    <source>
        <strain evidence="3 4">JCM 10664</strain>
    </source>
</reference>
<evidence type="ECO:0008006" key="5">
    <source>
        <dbReference type="Google" id="ProtNLM"/>
    </source>
</evidence>
<evidence type="ECO:0000256" key="1">
    <source>
        <dbReference type="SAM" id="MobiDB-lite"/>
    </source>
</evidence>
<keyword evidence="2" id="KW-0812">Transmembrane</keyword>
<feature type="region of interest" description="Disordered" evidence="1">
    <location>
        <begin position="149"/>
        <end position="170"/>
    </location>
</feature>
<feature type="compositionally biased region" description="Pro residues" evidence="1">
    <location>
        <begin position="157"/>
        <end position="167"/>
    </location>
</feature>
<protein>
    <recommendedName>
        <fullName evidence="5">Helix-turn-helix domain-containing protein</fullName>
    </recommendedName>
</protein>
<keyword evidence="2" id="KW-0472">Membrane</keyword>
<comment type="caution">
    <text evidence="3">The sequence shown here is derived from an EMBL/GenBank/DDBJ whole genome shotgun (WGS) entry which is preliminary data.</text>
</comment>
<name>A0ABN1C1D9_9PSEU</name>
<sequence>MNTITVTCSMMNNQRGQRAANSLCSIYRRSEPDMTGKPGRREAAIDPEEGPLAKFAYELRILRQQAGGPSFQELARQSRQLGEPFSTSTMRNAVSGSVLPTAEVTAAFVRACLRHARQNRHLLANPEVLDHDVDELVDRWCQRRNELARPAPAEEPAAPPEPAPAPPPRRRLRPTAIVVAATVAVLGGVAAVVGVTLRTAEDPPLAKPIVAKSATPVPEDQIAERCRGAWQRGPVKIDPCISTAPEGVRISVRVTSVEAAPDVAVHLWLRDATTAQRVADTLHHCQLSFTAPGQTATCGPVLIRPEPGHDYVAAANSETGTSPVPAMWKDPNATGLNSAAVTWPPR</sequence>
<evidence type="ECO:0000256" key="2">
    <source>
        <dbReference type="SAM" id="Phobius"/>
    </source>
</evidence>
<keyword evidence="2" id="KW-1133">Transmembrane helix</keyword>
<accession>A0ABN1C1D9</accession>
<feature type="transmembrane region" description="Helical" evidence="2">
    <location>
        <begin position="176"/>
        <end position="197"/>
    </location>
</feature>
<proteinExistence type="predicted"/>
<dbReference type="EMBL" id="BAAAHC010000003">
    <property type="protein sequence ID" value="GAA0509821.1"/>
    <property type="molecule type" value="Genomic_DNA"/>
</dbReference>
<evidence type="ECO:0000313" key="3">
    <source>
        <dbReference type="EMBL" id="GAA0509821.1"/>
    </source>
</evidence>
<gene>
    <name evidence="3" type="ORF">GCM10009545_09930</name>
</gene>
<keyword evidence="4" id="KW-1185">Reference proteome</keyword>
<evidence type="ECO:0000313" key="4">
    <source>
        <dbReference type="Proteomes" id="UP001500220"/>
    </source>
</evidence>